<accession>A0AAN6VRM6</accession>
<keyword evidence="4 7" id="KW-0863">Zinc-finger</keyword>
<dbReference type="Proteomes" id="UP001302745">
    <property type="component" value="Unassembled WGS sequence"/>
</dbReference>
<organism evidence="11 12">
    <name type="scientific">Chaetomidium leptoderma</name>
    <dbReference type="NCBI Taxonomy" id="669021"/>
    <lineage>
        <taxon>Eukaryota</taxon>
        <taxon>Fungi</taxon>
        <taxon>Dikarya</taxon>
        <taxon>Ascomycota</taxon>
        <taxon>Pezizomycotina</taxon>
        <taxon>Sordariomycetes</taxon>
        <taxon>Sordariomycetidae</taxon>
        <taxon>Sordariales</taxon>
        <taxon>Chaetomiaceae</taxon>
        <taxon>Chaetomidium</taxon>
    </lineage>
</organism>
<keyword evidence="2" id="KW-0479">Metal-binding</keyword>
<dbReference type="InterPro" id="IPR001841">
    <property type="entry name" value="Znf_RING"/>
</dbReference>
<evidence type="ECO:0000256" key="4">
    <source>
        <dbReference type="ARBA" id="ARBA00022771"/>
    </source>
</evidence>
<dbReference type="SUPFAM" id="SSF57850">
    <property type="entry name" value="RING/U-box"/>
    <property type="match status" value="1"/>
</dbReference>
<dbReference type="InterPro" id="IPR052969">
    <property type="entry name" value="Thr-specific_kinase-like"/>
</dbReference>
<reference evidence="11" key="1">
    <citation type="journal article" date="2023" name="Mol. Phylogenet. Evol.">
        <title>Genome-scale phylogeny and comparative genomics of the fungal order Sordariales.</title>
        <authorList>
            <person name="Hensen N."/>
            <person name="Bonometti L."/>
            <person name="Westerberg I."/>
            <person name="Brannstrom I.O."/>
            <person name="Guillou S."/>
            <person name="Cros-Aarteil S."/>
            <person name="Calhoun S."/>
            <person name="Haridas S."/>
            <person name="Kuo A."/>
            <person name="Mondo S."/>
            <person name="Pangilinan J."/>
            <person name="Riley R."/>
            <person name="LaButti K."/>
            <person name="Andreopoulos B."/>
            <person name="Lipzen A."/>
            <person name="Chen C."/>
            <person name="Yan M."/>
            <person name="Daum C."/>
            <person name="Ng V."/>
            <person name="Clum A."/>
            <person name="Steindorff A."/>
            <person name="Ohm R.A."/>
            <person name="Martin F."/>
            <person name="Silar P."/>
            <person name="Natvig D.O."/>
            <person name="Lalanne C."/>
            <person name="Gautier V."/>
            <person name="Ament-Velasquez S.L."/>
            <person name="Kruys A."/>
            <person name="Hutchinson M.I."/>
            <person name="Powell A.J."/>
            <person name="Barry K."/>
            <person name="Miller A.N."/>
            <person name="Grigoriev I.V."/>
            <person name="Debuchy R."/>
            <person name="Gladieux P."/>
            <person name="Hiltunen Thoren M."/>
            <person name="Johannesson H."/>
        </authorList>
    </citation>
    <scope>NUCLEOTIDE SEQUENCE</scope>
    <source>
        <strain evidence="11">CBS 538.74</strain>
    </source>
</reference>
<dbReference type="CDD" id="cd00198">
    <property type="entry name" value="vWFA"/>
    <property type="match status" value="1"/>
</dbReference>
<dbReference type="Gene3D" id="3.40.50.410">
    <property type="entry name" value="von Willebrand factor, type A domain"/>
    <property type="match status" value="1"/>
</dbReference>
<keyword evidence="12" id="KW-1185">Reference proteome</keyword>
<dbReference type="PROSITE" id="PS50089">
    <property type="entry name" value="ZF_RING_2"/>
    <property type="match status" value="1"/>
</dbReference>
<dbReference type="PANTHER" id="PTHR47763:SF1">
    <property type="entry name" value="DUF659 DOMAIN-CONTAINING PROTEIN"/>
    <property type="match status" value="1"/>
</dbReference>
<feature type="domain" description="RING-type" evidence="10">
    <location>
        <begin position="892"/>
        <end position="1107"/>
    </location>
</feature>
<dbReference type="AlphaFoldDB" id="A0AAN6VRM6"/>
<evidence type="ECO:0000259" key="9">
    <source>
        <dbReference type="PROSITE" id="PS50089"/>
    </source>
</evidence>
<keyword evidence="5" id="KW-0833">Ubl conjugation pathway</keyword>
<proteinExistence type="predicted"/>
<evidence type="ECO:0000256" key="3">
    <source>
        <dbReference type="ARBA" id="ARBA00022737"/>
    </source>
</evidence>
<feature type="domain" description="RING-type" evidence="9">
    <location>
        <begin position="896"/>
        <end position="951"/>
    </location>
</feature>
<keyword evidence="1" id="KW-0808">Transferase</keyword>
<evidence type="ECO:0000256" key="7">
    <source>
        <dbReference type="PROSITE-ProRule" id="PRU00175"/>
    </source>
</evidence>
<comment type="caution">
    <text evidence="11">The sequence shown here is derived from an EMBL/GenBank/DDBJ whole genome shotgun (WGS) entry which is preliminary data.</text>
</comment>
<evidence type="ECO:0000256" key="6">
    <source>
        <dbReference type="ARBA" id="ARBA00022833"/>
    </source>
</evidence>
<dbReference type="PANTHER" id="PTHR47763">
    <property type="entry name" value="ALPHA-PROTEIN KINASE VWKA"/>
    <property type="match status" value="1"/>
</dbReference>
<dbReference type="GO" id="GO:0008270">
    <property type="term" value="F:zinc ion binding"/>
    <property type="evidence" value="ECO:0007669"/>
    <property type="project" value="UniProtKB-KW"/>
</dbReference>
<sequence length="1127" mass="124925">MAATQSDYDLMIVTDATGSMGTFLDSLNSSLQDIIRISATTDCFSRIGVLAYRDYVQIKAKITQWSGWHSRDDTKSDISQSQLLSFVRTLRPLAGGDWPEATRTGLAHAYQLMRPDAKTIILLYADAPPHTELAGGLWKTEQPALLEPEAYGGAGELFADWTSVARTLAKGEKRAQVFSIIEPGSHHRFVPHTTSMFAYLSAHTGGVCIALPMRPSETIISKVTVSLLLAWMGADKQGAKMETDEIATLVHFVDASGIDQVTSEKDLNGVRYLPVSQETKDKDALKANIARSPLSLQTLSQIIPRREHAVMDFAKRYKADAEYQGIVVEQLAEIIESNVSAIALNPVFGTLWRTVCNDRLNAARDTLITRFGRQVDLMQNAEKKGRLKSWLEESYDWAGEILEMIKSVPEEARYPCVFLDPTVRFSQVQTEADDNDDDSMEFSRDELLEIGRSCDYRILRRLGRILTRLTYVNSKEDLPAHVKDIAESEVPKIPMALAQPAHKRKFWKVLLHLVLPGTMLAARPAALLAALSVRMGIKPLEDAAYSELMAWRGNWNTLDIPETWNTNCLGLLLEVDEKHQQQSAHGAGQGLTDDQTILKAEDRKLFDALVNYKLLEMNMDTTLTAKIGWTPDKNKVPLGPVVVCKSCQFPRSVTLMAEDGVCGLCATPCGCESKEVHETLIGGGVSKRDNAATLATWTECSMTDCRAQYVVYNPKKLNVRAKCHYCRQKGTVSKTDPNYATVTQSPCVTCTTCANRIIYPETYRPADFNPTTYTCPGCTNNHATITTQETTPRTLATENGTAWLLRNDANTIPAPFTNRSLFHTISTAVCCPREEEEKEKEKETLTTLFPARVQILPQPPHNVTLTIRGKPIHNTPSLLTALHSWITARRVQAGLCSLCFHTHPKRSLRLACGGRTGCTQRVCGGCLRGWYGLNRPGAVVNVAALSCPFCRRQPTAAARNGFVGQRGLWFLEGLRDAVEEAGEWVYVWCRGCGCAKRFVERVCARGAPEAPGEGWQCEECVVVRRRRRRRGDDDDDDVEMGGGVRDELLLIKECPACGVATEKAAGCDHISCLCGAHWCFTCGEKAAETAGEIYAHMSEVHRTWYGAGGDEDDGYDEEEEEEEEGEQ</sequence>
<evidence type="ECO:0000256" key="5">
    <source>
        <dbReference type="ARBA" id="ARBA00022786"/>
    </source>
</evidence>
<evidence type="ECO:0000313" key="11">
    <source>
        <dbReference type="EMBL" id="KAK4156557.1"/>
    </source>
</evidence>
<feature type="compositionally biased region" description="Acidic residues" evidence="8">
    <location>
        <begin position="1109"/>
        <end position="1127"/>
    </location>
</feature>
<dbReference type="InterPro" id="IPR044066">
    <property type="entry name" value="TRIAD_supradom"/>
</dbReference>
<keyword evidence="3" id="KW-0677">Repeat</keyword>
<dbReference type="GO" id="GO:0004674">
    <property type="term" value="F:protein serine/threonine kinase activity"/>
    <property type="evidence" value="ECO:0007669"/>
    <property type="project" value="TreeGrafter"/>
</dbReference>
<dbReference type="Gene3D" id="1.20.120.1750">
    <property type="match status" value="1"/>
</dbReference>
<dbReference type="EMBL" id="MU856865">
    <property type="protein sequence ID" value="KAK4156557.1"/>
    <property type="molecule type" value="Genomic_DNA"/>
</dbReference>
<name>A0AAN6VRM6_9PEZI</name>
<evidence type="ECO:0000313" key="12">
    <source>
        <dbReference type="Proteomes" id="UP001302745"/>
    </source>
</evidence>
<dbReference type="Pfam" id="PF26200">
    <property type="entry name" value="Rcat_RNF216"/>
    <property type="match status" value="1"/>
</dbReference>
<feature type="region of interest" description="Disordered" evidence="8">
    <location>
        <begin position="1105"/>
        <end position="1127"/>
    </location>
</feature>
<evidence type="ECO:0000256" key="2">
    <source>
        <dbReference type="ARBA" id="ARBA00022723"/>
    </source>
</evidence>
<reference evidence="11" key="2">
    <citation type="submission" date="2023-05" db="EMBL/GenBank/DDBJ databases">
        <authorList>
            <consortium name="Lawrence Berkeley National Laboratory"/>
            <person name="Steindorff A."/>
            <person name="Hensen N."/>
            <person name="Bonometti L."/>
            <person name="Westerberg I."/>
            <person name="Brannstrom I.O."/>
            <person name="Guillou S."/>
            <person name="Cros-Aarteil S."/>
            <person name="Calhoun S."/>
            <person name="Haridas S."/>
            <person name="Kuo A."/>
            <person name="Mondo S."/>
            <person name="Pangilinan J."/>
            <person name="Riley R."/>
            <person name="Labutti K."/>
            <person name="Andreopoulos B."/>
            <person name="Lipzen A."/>
            <person name="Chen C."/>
            <person name="Yanf M."/>
            <person name="Daum C."/>
            <person name="Ng V."/>
            <person name="Clum A."/>
            <person name="Ohm R."/>
            <person name="Martin F."/>
            <person name="Silar P."/>
            <person name="Natvig D."/>
            <person name="Lalanne C."/>
            <person name="Gautier V."/>
            <person name="Ament-Velasquez S.L."/>
            <person name="Kruys A."/>
            <person name="Hutchinson M.I."/>
            <person name="Powell A.J."/>
            <person name="Barry K."/>
            <person name="Miller A.N."/>
            <person name="Grigoriev I.V."/>
            <person name="Debuchy R."/>
            <person name="Gladieux P."/>
            <person name="Thoren M.H."/>
            <person name="Johannesson H."/>
        </authorList>
    </citation>
    <scope>NUCLEOTIDE SEQUENCE</scope>
    <source>
        <strain evidence="11">CBS 538.74</strain>
    </source>
</reference>
<evidence type="ECO:0000256" key="1">
    <source>
        <dbReference type="ARBA" id="ARBA00022679"/>
    </source>
</evidence>
<dbReference type="InterPro" id="IPR036465">
    <property type="entry name" value="vWFA_dom_sf"/>
</dbReference>
<evidence type="ECO:0000256" key="8">
    <source>
        <dbReference type="SAM" id="MobiDB-lite"/>
    </source>
</evidence>
<evidence type="ECO:0008006" key="13">
    <source>
        <dbReference type="Google" id="ProtNLM"/>
    </source>
</evidence>
<dbReference type="PROSITE" id="PS51873">
    <property type="entry name" value="TRIAD"/>
    <property type="match status" value="1"/>
</dbReference>
<protein>
    <recommendedName>
        <fullName evidence="13">Dihydroxyacid dehydratase</fullName>
    </recommendedName>
</protein>
<keyword evidence="6" id="KW-0862">Zinc</keyword>
<evidence type="ECO:0000259" key="10">
    <source>
        <dbReference type="PROSITE" id="PS51873"/>
    </source>
</evidence>
<gene>
    <name evidence="11" type="ORF">C8A00DRAFT_30523</name>
</gene>
<dbReference type="SUPFAM" id="SSF53300">
    <property type="entry name" value="vWA-like"/>
    <property type="match status" value="1"/>
</dbReference>
<dbReference type="GO" id="GO:0005737">
    <property type="term" value="C:cytoplasm"/>
    <property type="evidence" value="ECO:0007669"/>
    <property type="project" value="TreeGrafter"/>
</dbReference>